<organism evidence="2 3">
    <name type="scientific">Cymbomonas tetramitiformis</name>
    <dbReference type="NCBI Taxonomy" id="36881"/>
    <lineage>
        <taxon>Eukaryota</taxon>
        <taxon>Viridiplantae</taxon>
        <taxon>Chlorophyta</taxon>
        <taxon>Pyramimonadophyceae</taxon>
        <taxon>Pyramimonadales</taxon>
        <taxon>Pyramimonadaceae</taxon>
        <taxon>Cymbomonas</taxon>
    </lineage>
</organism>
<evidence type="ECO:0000256" key="1">
    <source>
        <dbReference type="SAM" id="MobiDB-lite"/>
    </source>
</evidence>
<gene>
    <name evidence="2" type="ORF">CYMTET_29806</name>
</gene>
<keyword evidence="3" id="KW-1185">Reference proteome</keyword>
<sequence>MGPSFMRMGATACVQQGDGAGPSAETEEELLAFLQRHKVDHYHQHILQLVDAGRSKKQLCEPLMPPHDPSQEQQQLQEHEQGQGQDQPQEQEQVQELQPQPQEQKQVQSQEQEQRQEQRQEQEQEQPQEQE</sequence>
<accession>A0AAE0FK88</accession>
<comment type="caution">
    <text evidence="2">The sequence shown here is derived from an EMBL/GenBank/DDBJ whole genome shotgun (WGS) entry which is preliminary data.</text>
</comment>
<evidence type="ECO:0000313" key="2">
    <source>
        <dbReference type="EMBL" id="KAK3261278.1"/>
    </source>
</evidence>
<dbReference type="EMBL" id="LGRX02017022">
    <property type="protein sequence ID" value="KAK3261278.1"/>
    <property type="molecule type" value="Genomic_DNA"/>
</dbReference>
<reference evidence="2 3" key="1">
    <citation type="journal article" date="2015" name="Genome Biol. Evol.">
        <title>Comparative Genomics of a Bacterivorous Green Alga Reveals Evolutionary Causalities and Consequences of Phago-Mixotrophic Mode of Nutrition.</title>
        <authorList>
            <person name="Burns J.A."/>
            <person name="Paasch A."/>
            <person name="Narechania A."/>
            <person name="Kim E."/>
        </authorList>
    </citation>
    <scope>NUCLEOTIDE SEQUENCE [LARGE SCALE GENOMIC DNA]</scope>
    <source>
        <strain evidence="2 3">PLY_AMNH</strain>
    </source>
</reference>
<dbReference type="Proteomes" id="UP001190700">
    <property type="component" value="Unassembled WGS sequence"/>
</dbReference>
<name>A0AAE0FK88_9CHLO</name>
<protein>
    <submittedName>
        <fullName evidence="2">Uncharacterized protein</fullName>
    </submittedName>
</protein>
<feature type="compositionally biased region" description="Basic and acidic residues" evidence="1">
    <location>
        <begin position="112"/>
        <end position="122"/>
    </location>
</feature>
<dbReference type="AlphaFoldDB" id="A0AAE0FK88"/>
<proteinExistence type="predicted"/>
<feature type="region of interest" description="Disordered" evidence="1">
    <location>
        <begin position="57"/>
        <end position="131"/>
    </location>
</feature>
<feature type="compositionally biased region" description="Low complexity" evidence="1">
    <location>
        <begin position="71"/>
        <end position="111"/>
    </location>
</feature>
<evidence type="ECO:0000313" key="3">
    <source>
        <dbReference type="Proteomes" id="UP001190700"/>
    </source>
</evidence>